<keyword evidence="2" id="KW-0645">Protease</keyword>
<feature type="domain" description="SH3b2-type SH3" evidence="7">
    <location>
        <begin position="217"/>
        <end position="253"/>
    </location>
</feature>
<evidence type="ECO:0000256" key="1">
    <source>
        <dbReference type="ARBA" id="ARBA00007074"/>
    </source>
</evidence>
<evidence type="ECO:0000259" key="8">
    <source>
        <dbReference type="Pfam" id="PF13539"/>
    </source>
</evidence>
<keyword evidence="4" id="KW-0788">Thiol protease</keyword>
<evidence type="ECO:0000259" key="6">
    <source>
        <dbReference type="Pfam" id="PF12913"/>
    </source>
</evidence>
<dbReference type="InterPro" id="IPR000064">
    <property type="entry name" value="NLP_P60_dom"/>
</dbReference>
<evidence type="ECO:0000256" key="3">
    <source>
        <dbReference type="ARBA" id="ARBA00022801"/>
    </source>
</evidence>
<dbReference type="Gene3D" id="3.90.1720.10">
    <property type="entry name" value="endopeptidase domain like (from Nostoc punctiforme)"/>
    <property type="match status" value="1"/>
</dbReference>
<feature type="domain" description="NlpC/P60" evidence="5">
    <location>
        <begin position="304"/>
        <end position="384"/>
    </location>
</feature>
<organism evidence="9 10">
    <name type="scientific">Campylobacter sputorum subsp. sputorum</name>
    <dbReference type="NCBI Taxonomy" id="32024"/>
    <lineage>
        <taxon>Bacteria</taxon>
        <taxon>Pseudomonadati</taxon>
        <taxon>Campylobacterota</taxon>
        <taxon>Epsilonproteobacteria</taxon>
        <taxon>Campylobacterales</taxon>
        <taxon>Campylobacteraceae</taxon>
        <taxon>Campylobacter</taxon>
    </lineage>
</organism>
<comment type="similarity">
    <text evidence="1">Belongs to the peptidase C40 family.</text>
</comment>
<dbReference type="Gene3D" id="3.30.1380.10">
    <property type="match status" value="1"/>
</dbReference>
<dbReference type="InterPro" id="IPR009045">
    <property type="entry name" value="Zn_M74/Hedgehog-like"/>
</dbReference>
<evidence type="ECO:0000259" key="7">
    <source>
        <dbReference type="Pfam" id="PF12914"/>
    </source>
</evidence>
<keyword evidence="10" id="KW-1185">Reference proteome</keyword>
<gene>
    <name evidence="9" type="ORF">NCTC12475_00174</name>
</gene>
<dbReference type="Pfam" id="PF00877">
    <property type="entry name" value="NLPC_P60"/>
    <property type="match status" value="1"/>
</dbReference>
<accession>A0A381DH13</accession>
<feature type="domain" description="SH3b1" evidence="6">
    <location>
        <begin position="154"/>
        <end position="205"/>
    </location>
</feature>
<keyword evidence="3" id="KW-0378">Hydrolase</keyword>
<evidence type="ECO:0000256" key="2">
    <source>
        <dbReference type="ARBA" id="ARBA00022670"/>
    </source>
</evidence>
<dbReference type="SUPFAM" id="SSF55166">
    <property type="entry name" value="Hedgehog/DD-peptidase"/>
    <property type="match status" value="1"/>
</dbReference>
<evidence type="ECO:0000313" key="9">
    <source>
        <dbReference type="EMBL" id="SUX09739.1"/>
    </source>
</evidence>
<dbReference type="Pfam" id="PF12914">
    <property type="entry name" value="SH3_7"/>
    <property type="match status" value="1"/>
</dbReference>
<proteinExistence type="inferred from homology"/>
<evidence type="ECO:0000259" key="5">
    <source>
        <dbReference type="Pfam" id="PF00877"/>
    </source>
</evidence>
<dbReference type="Pfam" id="PF13539">
    <property type="entry name" value="Peptidase_M15_4"/>
    <property type="match status" value="1"/>
</dbReference>
<dbReference type="InterPro" id="IPR039561">
    <property type="entry name" value="Peptidase_M15C"/>
</dbReference>
<dbReference type="InterPro" id="IPR026864">
    <property type="entry name" value="SH3b2-type_SH3"/>
</dbReference>
<dbReference type="AlphaFoldDB" id="A0A381DH13"/>
<reference evidence="9 10" key="1">
    <citation type="submission" date="2018-06" db="EMBL/GenBank/DDBJ databases">
        <authorList>
            <consortium name="Pathogen Informatics"/>
            <person name="Doyle S."/>
        </authorList>
    </citation>
    <scope>NUCLEOTIDE SEQUENCE [LARGE SCALE GENOMIC DNA]</scope>
    <source>
        <strain evidence="9 10">NCTC12475</strain>
    </source>
</reference>
<dbReference type="InterPro" id="IPR039439">
    <property type="entry name" value="SH3b1_dom"/>
</dbReference>
<name>A0A381DH13_9BACT</name>
<feature type="domain" description="Peptidase M15C" evidence="8">
    <location>
        <begin position="597"/>
        <end position="660"/>
    </location>
</feature>
<protein>
    <submittedName>
        <fullName evidence="9">NLP/P60</fullName>
    </submittedName>
</protein>
<dbReference type="GO" id="GO:0006508">
    <property type="term" value="P:proteolysis"/>
    <property type="evidence" value="ECO:0007669"/>
    <property type="project" value="UniProtKB-KW"/>
</dbReference>
<dbReference type="GeneID" id="93090624"/>
<dbReference type="PROSITE" id="PS51257">
    <property type="entry name" value="PROKAR_LIPOPROTEIN"/>
    <property type="match status" value="1"/>
</dbReference>
<evidence type="ECO:0000313" key="10">
    <source>
        <dbReference type="Proteomes" id="UP000254920"/>
    </source>
</evidence>
<dbReference type="RefSeq" id="WP_089182452.1">
    <property type="nucleotide sequence ID" value="NZ_CP043427.1"/>
</dbReference>
<evidence type="ECO:0000256" key="4">
    <source>
        <dbReference type="ARBA" id="ARBA00022807"/>
    </source>
</evidence>
<dbReference type="Pfam" id="PF12913">
    <property type="entry name" value="SH3_6"/>
    <property type="match status" value="1"/>
</dbReference>
<dbReference type="GO" id="GO:0008234">
    <property type="term" value="F:cysteine-type peptidase activity"/>
    <property type="evidence" value="ECO:0007669"/>
    <property type="project" value="UniProtKB-KW"/>
</dbReference>
<dbReference type="SUPFAM" id="SSF54001">
    <property type="entry name" value="Cysteine proteinases"/>
    <property type="match status" value="1"/>
</dbReference>
<dbReference type="OrthoDB" id="9799970at2"/>
<dbReference type="Proteomes" id="UP000254920">
    <property type="component" value="Unassembled WGS sequence"/>
</dbReference>
<dbReference type="EMBL" id="UFVD01000001">
    <property type="protein sequence ID" value="SUX09739.1"/>
    <property type="molecule type" value="Genomic_DNA"/>
</dbReference>
<dbReference type="InterPro" id="IPR038765">
    <property type="entry name" value="Papain-like_cys_pep_sf"/>
</dbReference>
<sequence length="666" mass="76986">MKKFKNILISISCAFFLVSCAKNQEVKNTQPLSQICETCNIDELSLLKLNINQNVNSLNSYDFSSYFINHNFIQKRDNVLDKTFINLPVDEALWGLSYKNSINKKYYSPNRHKISDKWFEKIHDNANKEAYKSVSRLAITTKNTLVRNLPTSEPIFLSFNKAGEGYPFDYLQSSVLHIDSPVFVSHYSKDRAWVLVESDALWGWIDARDIRYINESEKNEIKNSNFISVLVDDTPVYDKFGNFLFEARMGAVLRANDENATHYMGKVFTQNRQNEFYISKDKVVKFPAKFNSKNLKYAISSVLGEPYGWGGFGYYRDCSLFIKDLFATFGLWLPRNSKQQGKIGYVINLKNMSNEEKLNVIKKYAVPFLTIFYMPGHVMLYAGNVDDKPVAIHDAWGIKTKDNSRALISQIAITELDIGKDRDDIDEKSLLLSKITSMNVVAKSKNDIISQNYGVTIKGNEIMFKDGSKMSFKDDKTNKNFDELLDNPSVFDMLALPYFGFSAVGKNLNDAGRFRNEEFFGKIYGKNKQEVEKNLVDIIWLKNSVNKKFKFNKQNGAAKAIQNVSDDLDLLVKNRPELLKYLNNPSGTYNYRKILNSNNLSSHSWGIAIDINTNYSHYWQWSKTGLYENSIPKEIVDIFEKYGFIWGGRWEHFDTMHFEYRPEFFQ</sequence>
<dbReference type="STRING" id="32024.GCA_000788295_00094"/>